<keyword evidence="1" id="KW-1133">Transmembrane helix</keyword>
<keyword evidence="1" id="KW-0472">Membrane</keyword>
<accession>A0A9W4UJI1</accession>
<sequence>MVISTLTCAFCSSGFLPSFVESYSVIKRNPFVWSIHSNIRLSAASSLLPIFRKRTERRCQDCYPIGCLLACFACLSFDFSRHFALTHK</sequence>
<name>A0A9W4UJI1_9PLEO</name>
<comment type="caution">
    <text evidence="2">The sequence shown here is derived from an EMBL/GenBank/DDBJ whole genome shotgun (WGS) entry which is preliminary data.</text>
</comment>
<keyword evidence="3" id="KW-1185">Reference proteome</keyword>
<evidence type="ECO:0000313" key="3">
    <source>
        <dbReference type="Proteomes" id="UP001152607"/>
    </source>
</evidence>
<dbReference type="AlphaFoldDB" id="A0A9W4UJI1"/>
<gene>
    <name evidence="2" type="ORF">PDIGIT_LOCUS10213</name>
</gene>
<evidence type="ECO:0000313" key="2">
    <source>
        <dbReference type="EMBL" id="CAI6337105.1"/>
    </source>
</evidence>
<proteinExistence type="predicted"/>
<reference evidence="2" key="1">
    <citation type="submission" date="2023-01" db="EMBL/GenBank/DDBJ databases">
        <authorList>
            <person name="Van Ghelder C."/>
            <person name="Rancurel C."/>
        </authorList>
    </citation>
    <scope>NUCLEOTIDE SEQUENCE</scope>
    <source>
        <strain evidence="2">CNCM I-4278</strain>
    </source>
</reference>
<evidence type="ECO:0000256" key="1">
    <source>
        <dbReference type="SAM" id="Phobius"/>
    </source>
</evidence>
<organism evidence="2 3">
    <name type="scientific">Periconia digitata</name>
    <dbReference type="NCBI Taxonomy" id="1303443"/>
    <lineage>
        <taxon>Eukaryota</taxon>
        <taxon>Fungi</taxon>
        <taxon>Dikarya</taxon>
        <taxon>Ascomycota</taxon>
        <taxon>Pezizomycotina</taxon>
        <taxon>Dothideomycetes</taxon>
        <taxon>Pleosporomycetidae</taxon>
        <taxon>Pleosporales</taxon>
        <taxon>Massarineae</taxon>
        <taxon>Periconiaceae</taxon>
        <taxon>Periconia</taxon>
    </lineage>
</organism>
<keyword evidence="1" id="KW-0812">Transmembrane</keyword>
<dbReference type="EMBL" id="CAOQHR010000007">
    <property type="protein sequence ID" value="CAI6337105.1"/>
    <property type="molecule type" value="Genomic_DNA"/>
</dbReference>
<dbReference type="Proteomes" id="UP001152607">
    <property type="component" value="Unassembled WGS sequence"/>
</dbReference>
<protein>
    <submittedName>
        <fullName evidence="2">Uncharacterized protein</fullName>
    </submittedName>
</protein>
<feature type="transmembrane region" description="Helical" evidence="1">
    <location>
        <begin position="63"/>
        <end position="84"/>
    </location>
</feature>